<gene>
    <name evidence="4" type="ORF">CARG_04605</name>
</gene>
<dbReference type="GO" id="GO:0061522">
    <property type="term" value="F:1,4-dihydroxy-2-naphthoyl-CoA thioesterase activity"/>
    <property type="evidence" value="ECO:0007669"/>
    <property type="project" value="TreeGrafter"/>
</dbReference>
<dbReference type="KEGG" id="caz:CARG_04605"/>
<accession>U3GUA6</accession>
<dbReference type="GO" id="GO:0005829">
    <property type="term" value="C:cytosol"/>
    <property type="evidence" value="ECO:0007669"/>
    <property type="project" value="TreeGrafter"/>
</dbReference>
<dbReference type="InterPro" id="IPR029069">
    <property type="entry name" value="HotDog_dom_sf"/>
</dbReference>
<evidence type="ECO:0000313" key="5">
    <source>
        <dbReference type="Proteomes" id="UP000016943"/>
    </source>
</evidence>
<name>U3GUA6_9CORY</name>
<sequence length="171" mass="18141">MKENKADKGSENLSEMLGVLARCAAPGAKPATVAELDVLNAGFAGPEQWLGLRYTSISSERVEASMVVQQCHMQPWGDVHGGVYAMCAESVASILATMGAIAASKTHAVGVTNSTEFLTPVRSGVLDVVATPVRQGYVSSLIDVAMFQRDKLVAVSRVRTIQKPTQQAHGR</sequence>
<comment type="similarity">
    <text evidence="1">Belongs to the thioesterase PaaI family.</text>
</comment>
<dbReference type="Pfam" id="PF03061">
    <property type="entry name" value="4HBT"/>
    <property type="match status" value="1"/>
</dbReference>
<dbReference type="SUPFAM" id="SSF54637">
    <property type="entry name" value="Thioesterase/thiol ester dehydrase-isomerase"/>
    <property type="match status" value="1"/>
</dbReference>
<evidence type="ECO:0000259" key="3">
    <source>
        <dbReference type="Pfam" id="PF03061"/>
    </source>
</evidence>
<proteinExistence type="inferred from homology"/>
<dbReference type="HOGENOM" id="CLU_089876_13_3_11"/>
<evidence type="ECO:0000256" key="1">
    <source>
        <dbReference type="ARBA" id="ARBA00008324"/>
    </source>
</evidence>
<protein>
    <recommendedName>
        <fullName evidence="3">Thioesterase domain-containing protein</fullName>
    </recommendedName>
</protein>
<dbReference type="Gene3D" id="3.10.129.10">
    <property type="entry name" value="Hotdog Thioesterase"/>
    <property type="match status" value="1"/>
</dbReference>
<dbReference type="CDD" id="cd03443">
    <property type="entry name" value="PaaI_thioesterase"/>
    <property type="match status" value="1"/>
</dbReference>
<dbReference type="PATRIC" id="fig|1348662.3.peg.905"/>
<dbReference type="PANTHER" id="PTHR43240:SF5">
    <property type="entry name" value="1,4-DIHYDROXY-2-NAPHTHOYL-COA THIOESTERASE 1"/>
    <property type="match status" value="1"/>
</dbReference>
<dbReference type="EMBL" id="CP006365">
    <property type="protein sequence ID" value="AGU15060.1"/>
    <property type="molecule type" value="Genomic_DNA"/>
</dbReference>
<dbReference type="OrthoDB" id="9798208at2"/>
<dbReference type="InterPro" id="IPR003736">
    <property type="entry name" value="PAAI_dom"/>
</dbReference>
<dbReference type="RefSeq" id="WP_020976212.1">
    <property type="nucleotide sequence ID" value="NC_022198.1"/>
</dbReference>
<reference evidence="4 5" key="1">
    <citation type="journal article" date="2013" name="Genome Announc.">
        <title>Whole-Genome Sequence of the Clinical Strain Corynebacterium argentoratense DSM 44202, Isolated from a Human Throat Specimen.</title>
        <authorList>
            <person name="Bomholt C."/>
            <person name="Glaub A."/>
            <person name="Gravermann K."/>
            <person name="Albersmeier A."/>
            <person name="Brinkrolf K."/>
            <person name="Ruckert C."/>
            <person name="Tauch A."/>
        </authorList>
    </citation>
    <scope>NUCLEOTIDE SEQUENCE [LARGE SCALE GENOMIC DNA]</scope>
    <source>
        <strain evidence="4">DSM 44202</strain>
    </source>
</reference>
<dbReference type="InterPro" id="IPR006683">
    <property type="entry name" value="Thioestr_dom"/>
</dbReference>
<dbReference type="Proteomes" id="UP000016943">
    <property type="component" value="Chromosome"/>
</dbReference>
<evidence type="ECO:0000256" key="2">
    <source>
        <dbReference type="ARBA" id="ARBA00022801"/>
    </source>
</evidence>
<dbReference type="STRING" id="1348662.CARG_04605"/>
<keyword evidence="5" id="KW-1185">Reference proteome</keyword>
<dbReference type="eggNOG" id="COG2050">
    <property type="taxonomic scope" value="Bacteria"/>
</dbReference>
<evidence type="ECO:0000313" key="4">
    <source>
        <dbReference type="EMBL" id="AGU15060.1"/>
    </source>
</evidence>
<organism evidence="4 5">
    <name type="scientific">Corynebacterium argentoratense DSM 44202</name>
    <dbReference type="NCBI Taxonomy" id="1348662"/>
    <lineage>
        <taxon>Bacteria</taxon>
        <taxon>Bacillati</taxon>
        <taxon>Actinomycetota</taxon>
        <taxon>Actinomycetes</taxon>
        <taxon>Mycobacteriales</taxon>
        <taxon>Corynebacteriaceae</taxon>
        <taxon>Corynebacterium</taxon>
    </lineage>
</organism>
<dbReference type="NCBIfam" id="TIGR00369">
    <property type="entry name" value="unchar_dom_1"/>
    <property type="match status" value="1"/>
</dbReference>
<dbReference type="GeneID" id="78249712"/>
<feature type="domain" description="Thioesterase" evidence="3">
    <location>
        <begin position="77"/>
        <end position="152"/>
    </location>
</feature>
<keyword evidence="2" id="KW-0378">Hydrolase</keyword>
<dbReference type="PANTHER" id="PTHR43240">
    <property type="entry name" value="1,4-DIHYDROXY-2-NAPHTHOYL-COA THIOESTERASE 1"/>
    <property type="match status" value="1"/>
</dbReference>
<dbReference type="AlphaFoldDB" id="U3GUA6"/>